<evidence type="ECO:0000256" key="2">
    <source>
        <dbReference type="ARBA" id="ARBA00022833"/>
    </source>
</evidence>
<evidence type="ECO:0000313" key="6">
    <source>
        <dbReference type="WBParaSite" id="PTRK_0001292600.1"/>
    </source>
</evidence>
<dbReference type="Gene3D" id="3.30.40.10">
    <property type="entry name" value="Zinc/RING finger domain, C3HC4 (zinc finger)"/>
    <property type="match status" value="1"/>
</dbReference>
<keyword evidence="5" id="KW-1185">Reference proteome</keyword>
<name>A0A0N4ZW93_PARTI</name>
<protein>
    <submittedName>
        <fullName evidence="6">RING-type domain-containing protein</fullName>
    </submittedName>
</protein>
<dbReference type="InterPro" id="IPR001841">
    <property type="entry name" value="Znf_RING"/>
</dbReference>
<sequence>MESGKSLPMKDYTDVCQKCFQAYTPRDTTHEKIVLQCGDTFGKSCIDVIDSFLGFVFQCPFCKQISLDIPYLGIDDMVRSFEVLDKDSEILGDIVTASKLEE</sequence>
<dbReference type="SUPFAM" id="SSF57850">
    <property type="entry name" value="RING/U-box"/>
    <property type="match status" value="1"/>
</dbReference>
<reference evidence="6" key="1">
    <citation type="submission" date="2017-02" db="UniProtKB">
        <authorList>
            <consortium name="WormBaseParasite"/>
        </authorList>
    </citation>
    <scope>IDENTIFICATION</scope>
</reference>
<accession>A0A0N4ZW93</accession>
<dbReference type="AlphaFoldDB" id="A0A0N4ZW93"/>
<keyword evidence="1 3" id="KW-0863">Zinc-finger</keyword>
<keyword evidence="2" id="KW-0862">Zinc</keyword>
<evidence type="ECO:0000313" key="5">
    <source>
        <dbReference type="Proteomes" id="UP000038045"/>
    </source>
</evidence>
<evidence type="ECO:0000256" key="1">
    <source>
        <dbReference type="ARBA" id="ARBA00022771"/>
    </source>
</evidence>
<keyword evidence="1 3" id="KW-0479">Metal-binding</keyword>
<feature type="domain" description="RING-type" evidence="4">
    <location>
        <begin position="16"/>
        <end position="63"/>
    </location>
</feature>
<dbReference type="GO" id="GO:0008270">
    <property type="term" value="F:zinc ion binding"/>
    <property type="evidence" value="ECO:0007669"/>
    <property type="project" value="UniProtKB-KW"/>
</dbReference>
<dbReference type="WBParaSite" id="PTRK_0001292600.1">
    <property type="protein sequence ID" value="PTRK_0001292600.1"/>
    <property type="gene ID" value="PTRK_0001292600"/>
</dbReference>
<dbReference type="InterPro" id="IPR013083">
    <property type="entry name" value="Znf_RING/FYVE/PHD"/>
</dbReference>
<dbReference type="Proteomes" id="UP000038045">
    <property type="component" value="Unplaced"/>
</dbReference>
<evidence type="ECO:0000256" key="3">
    <source>
        <dbReference type="PROSITE-ProRule" id="PRU00175"/>
    </source>
</evidence>
<organism evidence="5 6">
    <name type="scientific">Parastrongyloides trichosuri</name>
    <name type="common">Possum-specific nematode worm</name>
    <dbReference type="NCBI Taxonomy" id="131310"/>
    <lineage>
        <taxon>Eukaryota</taxon>
        <taxon>Metazoa</taxon>
        <taxon>Ecdysozoa</taxon>
        <taxon>Nematoda</taxon>
        <taxon>Chromadorea</taxon>
        <taxon>Rhabditida</taxon>
        <taxon>Tylenchina</taxon>
        <taxon>Panagrolaimomorpha</taxon>
        <taxon>Strongyloidoidea</taxon>
        <taxon>Strongyloididae</taxon>
        <taxon>Parastrongyloides</taxon>
    </lineage>
</organism>
<proteinExistence type="predicted"/>
<evidence type="ECO:0000259" key="4">
    <source>
        <dbReference type="PROSITE" id="PS50089"/>
    </source>
</evidence>
<dbReference type="PROSITE" id="PS50089">
    <property type="entry name" value="ZF_RING_2"/>
    <property type="match status" value="1"/>
</dbReference>